<evidence type="ECO:0008006" key="5">
    <source>
        <dbReference type="Google" id="ProtNLM"/>
    </source>
</evidence>
<evidence type="ECO:0000256" key="1">
    <source>
        <dbReference type="SAM" id="MobiDB-lite"/>
    </source>
</evidence>
<dbReference type="InterPro" id="IPR011473">
    <property type="entry name" value="DUF1579"/>
</dbReference>
<keyword evidence="4" id="KW-1185">Reference proteome</keyword>
<dbReference type="AlphaFoldDB" id="A0A6M5YK87"/>
<dbReference type="EMBL" id="CP053452">
    <property type="protein sequence ID" value="QJW94479.1"/>
    <property type="molecule type" value="Genomic_DNA"/>
</dbReference>
<protein>
    <recommendedName>
        <fullName evidence="5">DUF1579 domain-containing protein</fullName>
    </recommendedName>
</protein>
<feature type="region of interest" description="Disordered" evidence="1">
    <location>
        <begin position="19"/>
        <end position="44"/>
    </location>
</feature>
<dbReference type="KEGG" id="ftj:FTUN_2000"/>
<evidence type="ECO:0000313" key="4">
    <source>
        <dbReference type="Proteomes" id="UP000503447"/>
    </source>
</evidence>
<name>A0A6M5YK87_9BACT</name>
<feature type="compositionally biased region" description="Basic and acidic residues" evidence="1">
    <location>
        <begin position="25"/>
        <end position="40"/>
    </location>
</feature>
<organism evidence="3 4">
    <name type="scientific">Frigoriglobus tundricola</name>
    <dbReference type="NCBI Taxonomy" id="2774151"/>
    <lineage>
        <taxon>Bacteria</taxon>
        <taxon>Pseudomonadati</taxon>
        <taxon>Planctomycetota</taxon>
        <taxon>Planctomycetia</taxon>
        <taxon>Gemmatales</taxon>
        <taxon>Gemmataceae</taxon>
        <taxon>Frigoriglobus</taxon>
    </lineage>
</organism>
<accession>A0A6M5YK87</accession>
<keyword evidence="2" id="KW-0732">Signal</keyword>
<evidence type="ECO:0000313" key="3">
    <source>
        <dbReference type="EMBL" id="QJW94479.1"/>
    </source>
</evidence>
<dbReference type="RefSeq" id="WP_171470467.1">
    <property type="nucleotide sequence ID" value="NZ_CP053452.2"/>
</dbReference>
<reference evidence="4" key="1">
    <citation type="submission" date="2020-05" db="EMBL/GenBank/DDBJ databases">
        <title>Frigoriglobus tundricola gen. nov., sp. nov., a psychrotolerant cellulolytic planctomycete of the family Gemmataceae with two divergent copies of 16S rRNA gene.</title>
        <authorList>
            <person name="Kulichevskaya I.S."/>
            <person name="Ivanova A.A."/>
            <person name="Naumoff D.G."/>
            <person name="Beletsky A.V."/>
            <person name="Rijpstra W.I.C."/>
            <person name="Sinninghe Damste J.S."/>
            <person name="Mardanov A.V."/>
            <person name="Ravin N.V."/>
            <person name="Dedysh S.N."/>
        </authorList>
    </citation>
    <scope>NUCLEOTIDE SEQUENCE [LARGE SCALE GENOMIC DNA]</scope>
    <source>
        <strain evidence="4">PL17</strain>
    </source>
</reference>
<dbReference type="Proteomes" id="UP000503447">
    <property type="component" value="Chromosome"/>
</dbReference>
<feature type="signal peptide" evidence="2">
    <location>
        <begin position="1"/>
        <end position="20"/>
    </location>
</feature>
<feature type="chain" id="PRO_5026926886" description="DUF1579 domain-containing protein" evidence="2">
    <location>
        <begin position="21"/>
        <end position="202"/>
    </location>
</feature>
<evidence type="ECO:0000256" key="2">
    <source>
        <dbReference type="SAM" id="SignalP"/>
    </source>
</evidence>
<proteinExistence type="predicted"/>
<dbReference type="Pfam" id="PF07617">
    <property type="entry name" value="DUF1579"/>
    <property type="match status" value="1"/>
</dbReference>
<sequence length="202" mass="22290">MFRCALLTLSVALAGVTAAAQQPGKSDDKKDPQAKFEPRSKPGAGQKFLEQFVGDWDVTKTFHPRTGEPTKTKGECRQKMIHDGRFLQSEFTFAGDNGTTTGTGQIGFEPETGKFTSVWTDSRQTRMSFRQSDEKFDGQKIVLIGKELGGGAKDGRRSQTTTTFDADRKTIVHRQHAIDADGKERLVMELVLTRKVPPAPAK</sequence>
<gene>
    <name evidence="3" type="ORF">FTUN_2000</name>
</gene>